<keyword evidence="2" id="KW-1185">Reference proteome</keyword>
<gene>
    <name evidence="1" type="ORF">KV396_08195</name>
</gene>
<dbReference type="Proteomes" id="UP000831963">
    <property type="component" value="Chromosome"/>
</dbReference>
<protein>
    <submittedName>
        <fullName evidence="1">Uncharacterized protein</fullName>
    </submittedName>
</protein>
<reference evidence="1 2" key="1">
    <citation type="submission" date="2021-06" db="EMBL/GenBank/DDBJ databases">
        <title>Genome-based taxonomic framework of Microbacterium strains isolated from marine environment, the description of four new species and reclassification of four preexisting species.</title>
        <authorList>
            <person name="Lee S.D."/>
            <person name="Kim S.-M."/>
            <person name="Byeon Y.-S."/>
            <person name="Yang H.L."/>
            <person name="Kim I.S."/>
        </authorList>
    </citation>
    <scope>NUCLEOTIDE SEQUENCE [LARGE SCALE GENOMIC DNA]</scope>
    <source>
        <strain evidence="1 2">SSW1-36</strain>
    </source>
</reference>
<proteinExistence type="predicted"/>
<sequence>MAIEFEVDGERHTVTGEIPDGLRSCPEDGMIVIAGKSPEDTLGVSFDAGEGDSAHVGAWAIKGDYAVQVLADGVVESAPAADGGTNYSTVAATGRVSVLPRDPQKTSIGEYDFQGFEQRDGTVSFTVTCP</sequence>
<name>A0ABY4IRJ2_9MICO</name>
<accession>A0ABY4IRJ2</accession>
<evidence type="ECO:0000313" key="2">
    <source>
        <dbReference type="Proteomes" id="UP000831963"/>
    </source>
</evidence>
<evidence type="ECO:0000313" key="1">
    <source>
        <dbReference type="EMBL" id="UPL14456.1"/>
    </source>
</evidence>
<dbReference type="RefSeq" id="WP_247633141.1">
    <property type="nucleotide sequence ID" value="NZ_CP078077.1"/>
</dbReference>
<dbReference type="EMBL" id="CP078077">
    <property type="protein sequence ID" value="UPL14456.1"/>
    <property type="molecule type" value="Genomic_DNA"/>
</dbReference>
<organism evidence="1 2">
    <name type="scientific">Microbacterium galbinum</name>
    <dbReference type="NCBI Taxonomy" id="2851646"/>
    <lineage>
        <taxon>Bacteria</taxon>
        <taxon>Bacillati</taxon>
        <taxon>Actinomycetota</taxon>
        <taxon>Actinomycetes</taxon>
        <taxon>Micrococcales</taxon>
        <taxon>Microbacteriaceae</taxon>
        <taxon>Microbacterium</taxon>
    </lineage>
</organism>